<evidence type="ECO:0000313" key="11">
    <source>
        <dbReference type="Proteomes" id="UP000199437"/>
    </source>
</evidence>
<keyword evidence="11" id="KW-1185">Reference proteome</keyword>
<evidence type="ECO:0000256" key="3">
    <source>
        <dbReference type="ARBA" id="ARBA00022692"/>
    </source>
</evidence>
<feature type="transmembrane region" description="Helical" evidence="7">
    <location>
        <begin position="21"/>
        <end position="41"/>
    </location>
</feature>
<feature type="domain" description="ABC3 transporter permease C-terminal" evidence="8">
    <location>
        <begin position="667"/>
        <end position="780"/>
    </location>
</feature>
<name>A0A1I0QDP4_9BACT</name>
<evidence type="ECO:0000256" key="7">
    <source>
        <dbReference type="SAM" id="Phobius"/>
    </source>
</evidence>
<evidence type="ECO:0000256" key="1">
    <source>
        <dbReference type="ARBA" id="ARBA00004651"/>
    </source>
</evidence>
<dbReference type="GO" id="GO:0022857">
    <property type="term" value="F:transmembrane transporter activity"/>
    <property type="evidence" value="ECO:0007669"/>
    <property type="project" value="TreeGrafter"/>
</dbReference>
<keyword evidence="4 7" id="KW-1133">Transmembrane helix</keyword>
<comment type="subcellular location">
    <subcellularLocation>
        <location evidence="1">Cell membrane</location>
        <topology evidence="1">Multi-pass membrane protein</topology>
    </subcellularLocation>
</comment>
<keyword evidence="5 7" id="KW-0472">Membrane</keyword>
<evidence type="ECO:0000259" key="8">
    <source>
        <dbReference type="Pfam" id="PF02687"/>
    </source>
</evidence>
<reference evidence="11" key="1">
    <citation type="submission" date="2016-10" db="EMBL/GenBank/DDBJ databases">
        <authorList>
            <person name="Varghese N."/>
            <person name="Submissions S."/>
        </authorList>
    </citation>
    <scope>NUCLEOTIDE SEQUENCE [LARGE SCALE GENOMIC DNA]</scope>
    <source>
        <strain evidence="11">CGMCC 1.12402</strain>
    </source>
</reference>
<comment type="similarity">
    <text evidence="6">Belongs to the ABC-4 integral membrane protein family.</text>
</comment>
<protein>
    <submittedName>
        <fullName evidence="10">Putative ABC transport system permease protein</fullName>
    </submittedName>
</protein>
<feature type="domain" description="MacB-like periplasmic core" evidence="9">
    <location>
        <begin position="441"/>
        <end position="624"/>
    </location>
</feature>
<dbReference type="STRING" id="1267423.SAMN05216290_2240"/>
<dbReference type="PANTHER" id="PTHR30572:SF4">
    <property type="entry name" value="ABC TRANSPORTER PERMEASE YTRF"/>
    <property type="match status" value="1"/>
</dbReference>
<feature type="transmembrane region" description="Helical" evidence="7">
    <location>
        <begin position="424"/>
        <end position="447"/>
    </location>
</feature>
<evidence type="ECO:0000256" key="5">
    <source>
        <dbReference type="ARBA" id="ARBA00023136"/>
    </source>
</evidence>
<feature type="domain" description="MacB-like periplasmic core" evidence="9">
    <location>
        <begin position="20"/>
        <end position="245"/>
    </location>
</feature>
<keyword evidence="3 7" id="KW-0812">Transmembrane</keyword>
<dbReference type="Proteomes" id="UP000199437">
    <property type="component" value="Unassembled WGS sequence"/>
</dbReference>
<dbReference type="GeneID" id="99986946"/>
<feature type="domain" description="ABC3 transporter permease C-terminal" evidence="8">
    <location>
        <begin position="292"/>
        <end position="407"/>
    </location>
</feature>
<feature type="transmembrane region" description="Helical" evidence="7">
    <location>
        <begin position="342"/>
        <end position="363"/>
    </location>
</feature>
<sequence>MLKNYFKTATRYLLKNKGYTLINVFGLSIGLAAFIMLGLFVRVEFSYDEHLKDKDLIYQVYLNDTTDQIVNYAMQTMAPMGPLMVEQVPEITDKARFGAMANKVLKMNNQRFLVEKIYYTDESALNFFEVKAAPGGGRLSLGKRDMLLSQSTAETAFGTAAAAINQTVEIVGLGTFQISGVFQDVEDNTHVDFDYMISFENANDALFSGSSFKMDKTVFDWGVVSAFPLYIKLNEPSVDLAAIEKKMEVALEPHQKNREVKLVPVNEVYFSDLSHGYFGKKGEKDKAQLYLIIAIVILAVAIINYMNLATARYSKRSREVGIRKTVGGHKAQLARQFLTESFVITFIGLVIAICLVEICSPILSSFVGKSIGIDYGVPETYVVLLLITTLVSLLAGIYPATFLSRFNAIEVLSGRVTTGKKGSAFRTALVGFQVFICLGLISVTMIVQQQFKYMSDIDLGFEHDQIVGVSMEDKGVSEKYETFKTELLKNPAIASVTGASFSVFEGAWSLYLTPEGMEESLPVTYMPVEKSFVDRLGLTVSQGEGFPQEGELKTKEVLINKTAQEEFGWEEPIGKKLDGYTVVGVVDDFIYGSAKTAIEPLVMVPSKSGFSYAYVKLAGGNVRAAMDHLSATFQSFASDYPFDYKFLDDAFAAKYEKEQKLSQVFSTFTVLAIIVAGLGILGLSIFIAESRNKEVGIRKILGANMAQLIWLLNSGITKLILVVAIITLPLVHHFMSQWLDEFVYNIAITPLTLLLPLVVLIAVVWAILIFQSLKSAYSNPVNAIRTE</sequence>
<dbReference type="Pfam" id="PF02687">
    <property type="entry name" value="FtsX"/>
    <property type="match status" value="2"/>
</dbReference>
<gene>
    <name evidence="10" type="ORF">SAMN05216290_2240</name>
</gene>
<dbReference type="GO" id="GO:0005886">
    <property type="term" value="C:plasma membrane"/>
    <property type="evidence" value="ECO:0007669"/>
    <property type="project" value="UniProtKB-SubCell"/>
</dbReference>
<feature type="transmembrane region" description="Helical" evidence="7">
    <location>
        <begin position="742"/>
        <end position="770"/>
    </location>
</feature>
<feature type="transmembrane region" description="Helical" evidence="7">
    <location>
        <begin position="383"/>
        <end position="403"/>
    </location>
</feature>
<dbReference type="InterPro" id="IPR003838">
    <property type="entry name" value="ABC3_permease_C"/>
</dbReference>
<dbReference type="InterPro" id="IPR025857">
    <property type="entry name" value="MacB_PCD"/>
</dbReference>
<feature type="transmembrane region" description="Helical" evidence="7">
    <location>
        <begin position="664"/>
        <end position="687"/>
    </location>
</feature>
<dbReference type="PANTHER" id="PTHR30572">
    <property type="entry name" value="MEMBRANE COMPONENT OF TRANSPORTER-RELATED"/>
    <property type="match status" value="1"/>
</dbReference>
<evidence type="ECO:0000256" key="6">
    <source>
        <dbReference type="ARBA" id="ARBA00038076"/>
    </source>
</evidence>
<proteinExistence type="inferred from homology"/>
<dbReference type="OrthoDB" id="973676at2"/>
<keyword evidence="2" id="KW-1003">Cell membrane</keyword>
<evidence type="ECO:0000259" key="9">
    <source>
        <dbReference type="Pfam" id="PF12704"/>
    </source>
</evidence>
<dbReference type="InterPro" id="IPR050250">
    <property type="entry name" value="Macrolide_Exporter_MacB"/>
</dbReference>
<dbReference type="AlphaFoldDB" id="A0A1I0QDP4"/>
<feature type="transmembrane region" description="Helical" evidence="7">
    <location>
        <begin position="708"/>
        <end position="730"/>
    </location>
</feature>
<feature type="transmembrane region" description="Helical" evidence="7">
    <location>
        <begin position="289"/>
        <end position="308"/>
    </location>
</feature>
<dbReference type="Pfam" id="PF12704">
    <property type="entry name" value="MacB_PCD"/>
    <property type="match status" value="2"/>
</dbReference>
<evidence type="ECO:0000313" key="10">
    <source>
        <dbReference type="EMBL" id="SEW25165.1"/>
    </source>
</evidence>
<dbReference type="EMBL" id="FOIR01000002">
    <property type="protein sequence ID" value="SEW25165.1"/>
    <property type="molecule type" value="Genomic_DNA"/>
</dbReference>
<organism evidence="10 11">
    <name type="scientific">Roseivirga pacifica</name>
    <dbReference type="NCBI Taxonomy" id="1267423"/>
    <lineage>
        <taxon>Bacteria</taxon>
        <taxon>Pseudomonadati</taxon>
        <taxon>Bacteroidota</taxon>
        <taxon>Cytophagia</taxon>
        <taxon>Cytophagales</taxon>
        <taxon>Roseivirgaceae</taxon>
        <taxon>Roseivirga</taxon>
    </lineage>
</organism>
<dbReference type="RefSeq" id="WP_090258669.1">
    <property type="nucleotide sequence ID" value="NZ_FOIR01000002.1"/>
</dbReference>
<evidence type="ECO:0000256" key="4">
    <source>
        <dbReference type="ARBA" id="ARBA00022989"/>
    </source>
</evidence>
<accession>A0A1I0QDP4</accession>
<evidence type="ECO:0000256" key="2">
    <source>
        <dbReference type="ARBA" id="ARBA00022475"/>
    </source>
</evidence>